<dbReference type="OrthoDB" id="10576603at2759"/>
<proteinExistence type="predicted"/>
<reference evidence="1 2" key="1">
    <citation type="submission" date="2015-07" db="EMBL/GenBank/DDBJ databases">
        <title>The genome of Melipona quadrifasciata.</title>
        <authorList>
            <person name="Pan H."/>
            <person name="Kapheim K."/>
        </authorList>
    </citation>
    <scope>NUCLEOTIDE SEQUENCE [LARGE SCALE GENOMIC DNA]</scope>
    <source>
        <strain evidence="1">0111107301</strain>
        <tissue evidence="1">Whole body</tissue>
    </source>
</reference>
<dbReference type="EMBL" id="KQ435700">
    <property type="protein sequence ID" value="KOX80521.1"/>
    <property type="molecule type" value="Genomic_DNA"/>
</dbReference>
<organism evidence="1 2">
    <name type="scientific">Melipona quadrifasciata</name>
    <dbReference type="NCBI Taxonomy" id="166423"/>
    <lineage>
        <taxon>Eukaryota</taxon>
        <taxon>Metazoa</taxon>
        <taxon>Ecdysozoa</taxon>
        <taxon>Arthropoda</taxon>
        <taxon>Hexapoda</taxon>
        <taxon>Insecta</taxon>
        <taxon>Pterygota</taxon>
        <taxon>Neoptera</taxon>
        <taxon>Endopterygota</taxon>
        <taxon>Hymenoptera</taxon>
        <taxon>Apocrita</taxon>
        <taxon>Aculeata</taxon>
        <taxon>Apoidea</taxon>
        <taxon>Anthophila</taxon>
        <taxon>Apidae</taxon>
        <taxon>Melipona</taxon>
    </lineage>
</organism>
<keyword evidence="2" id="KW-1185">Reference proteome</keyword>
<sequence>CAYTGSCKCDAYVILVWPVTSSVLPMTFTATTPCSCSSGVHPRQASTSLIIKDSTDEPIIHLSQFQFHDRRHFAGDIYFSKVRLSLTRSQTTDFRGIIFRFSLFPM</sequence>
<protein>
    <submittedName>
        <fullName evidence="1">Uncharacterized protein</fullName>
    </submittedName>
</protein>
<evidence type="ECO:0000313" key="1">
    <source>
        <dbReference type="EMBL" id="KOX80521.1"/>
    </source>
</evidence>
<feature type="non-terminal residue" evidence="1">
    <location>
        <position position="1"/>
    </location>
</feature>
<dbReference type="Proteomes" id="UP000053105">
    <property type="component" value="Unassembled WGS sequence"/>
</dbReference>
<evidence type="ECO:0000313" key="2">
    <source>
        <dbReference type="Proteomes" id="UP000053105"/>
    </source>
</evidence>
<dbReference type="AlphaFoldDB" id="A0A0N0U7F1"/>
<gene>
    <name evidence="1" type="ORF">WN51_13005</name>
</gene>
<accession>A0A0N0U7F1</accession>
<name>A0A0N0U7F1_9HYME</name>